<organism evidence="2">
    <name type="scientific">Micromonas pusilla (strain CCMP1545)</name>
    <name type="common">Picoplanktonic green alga</name>
    <dbReference type="NCBI Taxonomy" id="564608"/>
    <lineage>
        <taxon>Eukaryota</taxon>
        <taxon>Viridiplantae</taxon>
        <taxon>Chlorophyta</taxon>
        <taxon>Mamiellophyceae</taxon>
        <taxon>Mamiellales</taxon>
        <taxon>Mamiellaceae</taxon>
        <taxon>Micromonas</taxon>
    </lineage>
</organism>
<proteinExistence type="predicted"/>
<dbReference type="OrthoDB" id="66964at2759"/>
<dbReference type="KEGG" id="mpp:MICPUCDRAFT_52226"/>
<reference evidence="1 2" key="1">
    <citation type="journal article" date="2009" name="Science">
        <title>Green evolution and dynamic adaptations revealed by genomes of the marine picoeukaryotes Micromonas.</title>
        <authorList>
            <person name="Worden A.Z."/>
            <person name="Lee J.H."/>
            <person name="Mock T."/>
            <person name="Rouze P."/>
            <person name="Simmons M.P."/>
            <person name="Aerts A.L."/>
            <person name="Allen A.E."/>
            <person name="Cuvelier M.L."/>
            <person name="Derelle E."/>
            <person name="Everett M.V."/>
            <person name="Foulon E."/>
            <person name="Grimwood J."/>
            <person name="Gundlach H."/>
            <person name="Henrissat B."/>
            <person name="Napoli C."/>
            <person name="McDonald S.M."/>
            <person name="Parker M.S."/>
            <person name="Rombauts S."/>
            <person name="Salamov A."/>
            <person name="Von Dassow P."/>
            <person name="Badger J.H."/>
            <person name="Coutinho P.M."/>
            <person name="Demir E."/>
            <person name="Dubchak I."/>
            <person name="Gentemann C."/>
            <person name="Eikrem W."/>
            <person name="Gready J.E."/>
            <person name="John U."/>
            <person name="Lanier W."/>
            <person name="Lindquist E.A."/>
            <person name="Lucas S."/>
            <person name="Mayer K.F."/>
            <person name="Moreau H."/>
            <person name="Not F."/>
            <person name="Otillar R."/>
            <person name="Panaud O."/>
            <person name="Pangilinan J."/>
            <person name="Paulsen I."/>
            <person name="Piegu B."/>
            <person name="Poliakov A."/>
            <person name="Robbens S."/>
            <person name="Schmutz J."/>
            <person name="Toulza E."/>
            <person name="Wyss T."/>
            <person name="Zelensky A."/>
            <person name="Zhou K."/>
            <person name="Armbrust E.V."/>
            <person name="Bhattacharya D."/>
            <person name="Goodenough U.W."/>
            <person name="Van de Peer Y."/>
            <person name="Grigoriev I.V."/>
        </authorList>
    </citation>
    <scope>NUCLEOTIDE SEQUENCE [LARGE SCALE GENOMIC DNA]</scope>
    <source>
        <strain evidence="1 2">CCMP1545</strain>
    </source>
</reference>
<gene>
    <name evidence="1" type="ORF">MICPUCDRAFT_52226</name>
</gene>
<sequence>MPPRPLGCLPQEIVLEVFGCAGVSRLVEVEARPRVGAVGAAFAKPGRWSRVLKFAMKDAEISRLAVAKNLTPMTSYTFRCRAGVTTADLGPEWSGEAGRLVPEIYGPWSDEVRSSIHWSPYDRVGVVNADP</sequence>
<dbReference type="AlphaFoldDB" id="C1N3M2"/>
<dbReference type="GeneID" id="9687838"/>
<evidence type="ECO:0000313" key="1">
    <source>
        <dbReference type="EMBL" id="EEH53459.1"/>
    </source>
</evidence>
<dbReference type="EMBL" id="GG663746">
    <property type="protein sequence ID" value="EEH53459.1"/>
    <property type="molecule type" value="Genomic_DNA"/>
</dbReference>
<dbReference type="RefSeq" id="XP_003062640.1">
    <property type="nucleotide sequence ID" value="XM_003062594.1"/>
</dbReference>
<name>C1N3M2_MICPC</name>
<protein>
    <submittedName>
        <fullName evidence="1">Predicted protein</fullName>
    </submittedName>
</protein>
<dbReference type="Proteomes" id="UP000001876">
    <property type="component" value="Unassembled WGS sequence"/>
</dbReference>
<keyword evidence="2" id="KW-1185">Reference proteome</keyword>
<accession>C1N3M2</accession>
<evidence type="ECO:0000313" key="2">
    <source>
        <dbReference type="Proteomes" id="UP000001876"/>
    </source>
</evidence>